<dbReference type="InterPro" id="IPR005474">
    <property type="entry name" value="Transketolase_N"/>
</dbReference>
<feature type="domain" description="Transketolase N-terminal" evidence="4">
    <location>
        <begin position="29"/>
        <end position="250"/>
    </location>
</feature>
<evidence type="ECO:0000256" key="3">
    <source>
        <dbReference type="ARBA" id="ARBA00023052"/>
    </source>
</evidence>
<proteinExistence type="inferred from homology"/>
<dbReference type="AlphaFoldDB" id="A0AAF0CEA8"/>
<dbReference type="Proteomes" id="UP000032352">
    <property type="component" value="Chromosome pTvir"/>
</dbReference>
<dbReference type="PANTHER" id="PTHR47514">
    <property type="entry name" value="TRANSKETOLASE N-TERMINAL SECTION-RELATED"/>
    <property type="match status" value="1"/>
</dbReference>
<reference evidence="5 6" key="2">
    <citation type="journal article" date="2022" name="Mar. Drugs">
        <title>Bioassay-Guided Fractionation Leads to the Detection of Cholic Acid Generated by the Rare Thalassomonas sp.</title>
        <authorList>
            <person name="Pheiffer F."/>
            <person name="Schneider Y.K."/>
            <person name="Hansen E.H."/>
            <person name="Andersen J.H."/>
            <person name="Isaksson J."/>
            <person name="Busche T."/>
            <person name="R C."/>
            <person name="Kalinowski J."/>
            <person name="Zyl L.V."/>
            <person name="Trindade M."/>
        </authorList>
    </citation>
    <scope>NUCLEOTIDE SEQUENCE [LARGE SCALE GENOMIC DNA]</scope>
    <source>
        <strain evidence="5 6">XOM25</strain>
    </source>
</reference>
<sequence>MAVAVQENASQSLAEEVYELKGEILKTLYAAGGGHYGGCLSVIDILVVLYRYKLRINPAVPEHAARDRFILSKGHAAVALYAVLQKLGYFQDNLLDYSLFGSALEGHPDMLTVPGIDFSSGSLGQGVSVGLGMALSLPRDNNVWVVLGDGECQEGQIWESAMLACNTAVSNLKVIVDCNKHQEWGWAERNGEKPAPVSDMVEKWRAFGWHVVECDGHDHRALMAAMDEVDAHSGQPAVIIAHTVKGKGVVAIEKDPVRFHCGTVTEIEHYQIMRDYS</sequence>
<dbReference type="SUPFAM" id="SSF52518">
    <property type="entry name" value="Thiamin diphosphate-binding fold (THDP-binding)"/>
    <property type="match status" value="1"/>
</dbReference>
<keyword evidence="6" id="KW-1185">Reference proteome</keyword>
<evidence type="ECO:0000256" key="2">
    <source>
        <dbReference type="ARBA" id="ARBA00007131"/>
    </source>
</evidence>
<dbReference type="InterPro" id="IPR029061">
    <property type="entry name" value="THDP-binding"/>
</dbReference>
<comment type="cofactor">
    <cofactor evidence="1">
        <name>thiamine diphosphate</name>
        <dbReference type="ChEBI" id="CHEBI:58937"/>
    </cofactor>
</comment>
<dbReference type="PANTHER" id="PTHR47514:SF1">
    <property type="entry name" value="TRANSKETOLASE N-TERMINAL SECTION-RELATED"/>
    <property type="match status" value="1"/>
</dbReference>
<evidence type="ECO:0000313" key="5">
    <source>
        <dbReference type="EMBL" id="WDE09316.1"/>
    </source>
</evidence>
<evidence type="ECO:0000256" key="1">
    <source>
        <dbReference type="ARBA" id="ARBA00001964"/>
    </source>
</evidence>
<dbReference type="Gene3D" id="3.40.50.970">
    <property type="match status" value="1"/>
</dbReference>
<evidence type="ECO:0000259" key="4">
    <source>
        <dbReference type="Pfam" id="PF00456"/>
    </source>
</evidence>
<dbReference type="Pfam" id="PF00456">
    <property type="entry name" value="Transketolase_N"/>
    <property type="match status" value="1"/>
</dbReference>
<comment type="similarity">
    <text evidence="2">Belongs to the transketolase family.</text>
</comment>
<keyword evidence="3" id="KW-0786">Thiamine pyrophosphate</keyword>
<accession>A0AAF0CEA8</accession>
<dbReference type="CDD" id="cd02012">
    <property type="entry name" value="TPP_TK"/>
    <property type="match status" value="1"/>
</dbReference>
<organism evidence="5 6">
    <name type="scientific">Thalassomonas viridans</name>
    <dbReference type="NCBI Taxonomy" id="137584"/>
    <lineage>
        <taxon>Bacteria</taxon>
        <taxon>Pseudomonadati</taxon>
        <taxon>Pseudomonadota</taxon>
        <taxon>Gammaproteobacteria</taxon>
        <taxon>Alteromonadales</taxon>
        <taxon>Colwelliaceae</taxon>
        <taxon>Thalassomonas</taxon>
    </lineage>
</organism>
<dbReference type="KEGG" id="tvd:SG34_031395"/>
<reference evidence="5 6" key="1">
    <citation type="journal article" date="2015" name="Genome Announc.">
        <title>Draft Genome Sequences of Marine Isolates of Thalassomonas viridans and Thalassomonas actiniarum.</title>
        <authorList>
            <person name="Olonade I."/>
            <person name="van Zyl L.J."/>
            <person name="Trindade M."/>
        </authorList>
    </citation>
    <scope>NUCLEOTIDE SEQUENCE [LARGE SCALE GENOMIC DNA]</scope>
    <source>
        <strain evidence="5 6">XOM25</strain>
    </source>
</reference>
<protein>
    <submittedName>
        <fullName evidence="5">Transketolase</fullName>
    </submittedName>
</protein>
<name>A0AAF0CEA8_9GAMM</name>
<gene>
    <name evidence="5" type="ORF">SG34_031395</name>
</gene>
<dbReference type="EMBL" id="CP059734">
    <property type="protein sequence ID" value="WDE09316.1"/>
    <property type="molecule type" value="Genomic_DNA"/>
</dbReference>
<evidence type="ECO:0000313" key="6">
    <source>
        <dbReference type="Proteomes" id="UP000032352"/>
    </source>
</evidence>